<evidence type="ECO:0000313" key="2">
    <source>
        <dbReference type="EMBL" id="PKQ44727.1"/>
    </source>
</evidence>
<dbReference type="Proteomes" id="UP000233435">
    <property type="component" value="Unassembled WGS sequence"/>
</dbReference>
<accession>A0A2N3HID3</accession>
<dbReference type="RefSeq" id="WP_106660022.1">
    <property type="nucleotide sequence ID" value="NZ_PJEO01000042.1"/>
</dbReference>
<feature type="chain" id="PRO_5014755668" description="DUF1579 domain-containing protein" evidence="1">
    <location>
        <begin position="21"/>
        <end position="162"/>
    </location>
</feature>
<keyword evidence="3" id="KW-1185">Reference proteome</keyword>
<feature type="signal peptide" evidence="1">
    <location>
        <begin position="1"/>
        <end position="20"/>
    </location>
</feature>
<evidence type="ECO:0000313" key="3">
    <source>
        <dbReference type="Proteomes" id="UP000233435"/>
    </source>
</evidence>
<dbReference type="EMBL" id="PJEO01000042">
    <property type="protein sequence ID" value="PKQ44727.1"/>
    <property type="molecule type" value="Genomic_DNA"/>
</dbReference>
<keyword evidence="1" id="KW-0732">Signal</keyword>
<sequence>MTQHLFFSLAIILFISNSNAQTNNLTPEQQRLTFIVGSWTIDGSEKTYIETCDWIQGNHLQCLSVDNENEKTRKSVSYFTYSPSEKIYIYYGLYSGGGSRTLRGSWIEDRFSFEGQQQTTDKLTRYRVTMKPNQGMIDFFEERSINNGEWKEIAKFQYKPAN</sequence>
<evidence type="ECO:0000256" key="1">
    <source>
        <dbReference type="SAM" id="SignalP"/>
    </source>
</evidence>
<comment type="caution">
    <text evidence="2">The sequence shown here is derived from an EMBL/GenBank/DDBJ whole genome shotgun (WGS) entry which is preliminary data.</text>
</comment>
<gene>
    <name evidence="2" type="ORF">CSW08_11455</name>
</gene>
<proteinExistence type="predicted"/>
<dbReference type="OrthoDB" id="1492302at2"/>
<organism evidence="2 3">
    <name type="scientific">Confluentibacter flavum</name>
    <dbReference type="NCBI Taxonomy" id="1909700"/>
    <lineage>
        <taxon>Bacteria</taxon>
        <taxon>Pseudomonadati</taxon>
        <taxon>Bacteroidota</taxon>
        <taxon>Flavobacteriia</taxon>
        <taxon>Flavobacteriales</taxon>
        <taxon>Flavobacteriaceae</taxon>
        <taxon>Confluentibacter</taxon>
    </lineage>
</organism>
<evidence type="ECO:0008006" key="4">
    <source>
        <dbReference type="Google" id="ProtNLM"/>
    </source>
</evidence>
<reference evidence="2 3" key="1">
    <citation type="submission" date="2017-12" db="EMBL/GenBank/DDBJ databases">
        <title>Confluentibacter flavum sp. nov., isolated from the saline lake.</title>
        <authorList>
            <person name="Yu L."/>
        </authorList>
    </citation>
    <scope>NUCLEOTIDE SEQUENCE [LARGE SCALE GENOMIC DNA]</scope>
    <source>
        <strain evidence="2 3">3B</strain>
    </source>
</reference>
<dbReference type="AlphaFoldDB" id="A0A2N3HID3"/>
<protein>
    <recommendedName>
        <fullName evidence="4">DUF1579 domain-containing protein</fullName>
    </recommendedName>
</protein>
<name>A0A2N3HID3_9FLAO</name>